<reference evidence="2 3" key="1">
    <citation type="submission" date="2024-02" db="EMBL/GenBank/DDBJ databases">
        <title>Chromosome-level genome assembly of the Eurasian Minnow (Phoxinus phoxinus).</title>
        <authorList>
            <person name="Oriowo T.O."/>
            <person name="Martin S."/>
            <person name="Stange M."/>
            <person name="Chrysostomakis Y."/>
            <person name="Brown T."/>
            <person name="Winkler S."/>
            <person name="Kukowka S."/>
            <person name="Myers E.W."/>
            <person name="Bohne A."/>
        </authorList>
    </citation>
    <scope>NUCLEOTIDE SEQUENCE [LARGE SCALE GENOMIC DNA]</scope>
    <source>
        <strain evidence="2">ZFMK-TIS-60720</strain>
        <tissue evidence="2">Whole Organism</tissue>
    </source>
</reference>
<name>A0AAN9C5K4_9TELE</name>
<feature type="compositionally biased region" description="Polar residues" evidence="1">
    <location>
        <begin position="201"/>
        <end position="258"/>
    </location>
</feature>
<dbReference type="AlphaFoldDB" id="A0AAN9C5K4"/>
<sequence length="720" mass="75311">MCDESDPSQQWIWTGDRRLNHTLLFQCLWADPSAGVPRHARLVKLSDCHSAPAWTCYSGPGIFGLAETPLFLKKQGERVVVRSEQRYSNWSMVTVDSEGRRVTASLCPNTGPSTVSTVTSTGEITTRTVPLMTQHTVRSRTKRTATTGLVDLTAFTAETDLKENYTQTLETKSPYDGTDVSSTALMVTRTLHVPQNITQNRLHVSSDVSEQTHNPPITQEGFTLSTTDAEPSVSSDASTEAQTALDSHTGPSDGNSIRNEADHASTESSTSCLPVSNTDGTWPNVTTRRSKIIKDIQTMLPFKTRTTRAITEVLTSTDTRSAPNSATSSARARASAMTSQTAPYTSTPALDTDTFTSATATTTTAVEMSTFPTVIISTAAPSTTASPPPASTVTPPASTVTPPASTVTPPASTVTPPASTVTPPASTVTPTSSKVTPTATVTPTASTVTPTASKVTTPASKVTTPASKVTTTASKVTTPASKVTTTASKVTTPASTVTPTASKVTTPASTVTTTASKVTTPESKVTTPASKVTPTASTVTTTASKVTTTASTVTPPASTVTPTASTVTLTASTVTPTTSTVTLTASTVTPTTSTVTPTAASTSTLETAEAVRCLVNVTAASIHMDYCIINFTTPGKSCSFIMTDASHFTSCSEDMERPHRYTCRIVGLTPGETYVFEIISQTDGARLNITVHTGKSLTFLQTCSESEGACEQKCLEVSIQ</sequence>
<evidence type="ECO:0000256" key="1">
    <source>
        <dbReference type="SAM" id="MobiDB-lite"/>
    </source>
</evidence>
<dbReference type="EMBL" id="JAYKXH010000025">
    <property type="protein sequence ID" value="KAK7122145.1"/>
    <property type="molecule type" value="Genomic_DNA"/>
</dbReference>
<dbReference type="Proteomes" id="UP001364617">
    <property type="component" value="Unassembled WGS sequence"/>
</dbReference>
<proteinExistence type="predicted"/>
<organism evidence="2 3">
    <name type="scientific">Phoxinus phoxinus</name>
    <name type="common">Eurasian minnow</name>
    <dbReference type="NCBI Taxonomy" id="58324"/>
    <lineage>
        <taxon>Eukaryota</taxon>
        <taxon>Metazoa</taxon>
        <taxon>Chordata</taxon>
        <taxon>Craniata</taxon>
        <taxon>Vertebrata</taxon>
        <taxon>Euteleostomi</taxon>
        <taxon>Actinopterygii</taxon>
        <taxon>Neopterygii</taxon>
        <taxon>Teleostei</taxon>
        <taxon>Ostariophysi</taxon>
        <taxon>Cypriniformes</taxon>
        <taxon>Leuciscidae</taxon>
        <taxon>Phoxininae</taxon>
        <taxon>Phoxinus</taxon>
    </lineage>
</organism>
<feature type="compositionally biased region" description="Polar residues" evidence="1">
    <location>
        <begin position="266"/>
        <end position="284"/>
    </location>
</feature>
<dbReference type="SUPFAM" id="SSF50370">
    <property type="entry name" value="Ricin B-like lectins"/>
    <property type="match status" value="1"/>
</dbReference>
<feature type="compositionally biased region" description="Low complexity" evidence="1">
    <location>
        <begin position="319"/>
        <end position="342"/>
    </location>
</feature>
<evidence type="ECO:0000313" key="2">
    <source>
        <dbReference type="EMBL" id="KAK7122145.1"/>
    </source>
</evidence>
<feature type="region of interest" description="Disordered" evidence="1">
    <location>
        <begin position="380"/>
        <end position="487"/>
    </location>
</feature>
<gene>
    <name evidence="2" type="ORF">R3I93_023077</name>
</gene>
<feature type="region of interest" description="Disordered" evidence="1">
    <location>
        <begin position="201"/>
        <end position="284"/>
    </location>
</feature>
<protein>
    <submittedName>
        <fullName evidence="2">Uncharacterized protein</fullName>
    </submittedName>
</protein>
<dbReference type="InterPro" id="IPR035992">
    <property type="entry name" value="Ricin_B-like_lectins"/>
</dbReference>
<accession>A0AAN9C5K4</accession>
<comment type="caution">
    <text evidence="2">The sequence shown here is derived from an EMBL/GenBank/DDBJ whole genome shotgun (WGS) entry which is preliminary data.</text>
</comment>
<dbReference type="Gene3D" id="2.80.10.50">
    <property type="match status" value="1"/>
</dbReference>
<feature type="region of interest" description="Disordered" evidence="1">
    <location>
        <begin position="313"/>
        <end position="350"/>
    </location>
</feature>
<evidence type="ECO:0000313" key="3">
    <source>
        <dbReference type="Proteomes" id="UP001364617"/>
    </source>
</evidence>
<keyword evidence="3" id="KW-1185">Reference proteome</keyword>